<evidence type="ECO:0000313" key="3">
    <source>
        <dbReference type="Proteomes" id="UP001054945"/>
    </source>
</evidence>
<dbReference type="AlphaFoldDB" id="A0AAV4ND45"/>
<accession>A0AAV4ND45</accession>
<organism evidence="2 3">
    <name type="scientific">Caerostris extrusa</name>
    <name type="common">Bark spider</name>
    <name type="synonym">Caerostris bankana</name>
    <dbReference type="NCBI Taxonomy" id="172846"/>
    <lineage>
        <taxon>Eukaryota</taxon>
        <taxon>Metazoa</taxon>
        <taxon>Ecdysozoa</taxon>
        <taxon>Arthropoda</taxon>
        <taxon>Chelicerata</taxon>
        <taxon>Arachnida</taxon>
        <taxon>Araneae</taxon>
        <taxon>Araneomorphae</taxon>
        <taxon>Entelegynae</taxon>
        <taxon>Araneoidea</taxon>
        <taxon>Araneidae</taxon>
        <taxon>Caerostris</taxon>
    </lineage>
</organism>
<protein>
    <submittedName>
        <fullName evidence="2">Uncharacterized protein</fullName>
    </submittedName>
</protein>
<proteinExistence type="predicted"/>
<comment type="caution">
    <text evidence="2">The sequence shown here is derived from an EMBL/GenBank/DDBJ whole genome shotgun (WGS) entry which is preliminary data.</text>
</comment>
<sequence>MGTLLSELLLLLVDLKTLWAFFNIITREVCITTEGYSFEQSIHSVMFTMYFFVQLLSIVRHFISEDSNGYFQIVDGLCCHSALSEKNRLFRCNLSPQNFGQEF</sequence>
<reference evidence="2 3" key="1">
    <citation type="submission" date="2021-06" db="EMBL/GenBank/DDBJ databases">
        <title>Caerostris extrusa draft genome.</title>
        <authorList>
            <person name="Kono N."/>
            <person name="Arakawa K."/>
        </authorList>
    </citation>
    <scope>NUCLEOTIDE SEQUENCE [LARGE SCALE GENOMIC DNA]</scope>
</reference>
<name>A0AAV4ND45_CAEEX</name>
<keyword evidence="3" id="KW-1185">Reference proteome</keyword>
<evidence type="ECO:0000256" key="1">
    <source>
        <dbReference type="SAM" id="SignalP"/>
    </source>
</evidence>
<dbReference type="Proteomes" id="UP001054945">
    <property type="component" value="Unassembled WGS sequence"/>
</dbReference>
<keyword evidence="1" id="KW-0732">Signal</keyword>
<feature type="signal peptide" evidence="1">
    <location>
        <begin position="1"/>
        <end position="20"/>
    </location>
</feature>
<gene>
    <name evidence="2" type="ORF">CEXT_188451</name>
</gene>
<feature type="chain" id="PRO_5043966192" evidence="1">
    <location>
        <begin position="21"/>
        <end position="103"/>
    </location>
</feature>
<evidence type="ECO:0000313" key="2">
    <source>
        <dbReference type="EMBL" id="GIX81813.1"/>
    </source>
</evidence>
<dbReference type="EMBL" id="BPLR01003169">
    <property type="protein sequence ID" value="GIX81813.1"/>
    <property type="molecule type" value="Genomic_DNA"/>
</dbReference>